<organism evidence="5 7">
    <name type="scientific">Geotrichum candidum</name>
    <name type="common">Oospora lactis</name>
    <name type="synonym">Dipodascus geotrichum</name>
    <dbReference type="NCBI Taxonomy" id="1173061"/>
    <lineage>
        <taxon>Eukaryota</taxon>
        <taxon>Fungi</taxon>
        <taxon>Dikarya</taxon>
        <taxon>Ascomycota</taxon>
        <taxon>Saccharomycotina</taxon>
        <taxon>Dipodascomycetes</taxon>
        <taxon>Dipodascales</taxon>
        <taxon>Dipodascaceae</taxon>
        <taxon>Geotrichum</taxon>
    </lineage>
</organism>
<dbReference type="STRING" id="1173061.A0A0J9XA29"/>
<keyword evidence="3" id="KW-0560">Oxidoreductase</keyword>
<dbReference type="InterPro" id="IPR002347">
    <property type="entry name" value="SDR_fam"/>
</dbReference>
<evidence type="ECO:0000313" key="5">
    <source>
        <dbReference type="EMBL" id="CDO53641.1"/>
    </source>
</evidence>
<dbReference type="EMBL" id="CCBN010000005">
    <property type="protein sequence ID" value="CDO53641.1"/>
    <property type="molecule type" value="Genomic_DNA"/>
</dbReference>
<dbReference type="InterPro" id="IPR020904">
    <property type="entry name" value="Sc_DH/Rdtase_CS"/>
</dbReference>
<dbReference type="PRINTS" id="PR00081">
    <property type="entry name" value="GDHRDH"/>
</dbReference>
<protein>
    <recommendedName>
        <fullName evidence="8">Rhamnolipids biosynthesis 3-oxoacyl-[acyl-carrier-protein] reductase</fullName>
    </recommendedName>
</protein>
<dbReference type="Pfam" id="PF00106">
    <property type="entry name" value="adh_short"/>
    <property type="match status" value="1"/>
</dbReference>
<comment type="similarity">
    <text evidence="1 4">Belongs to the short-chain dehydrogenases/reductases (SDR) family.</text>
</comment>
<evidence type="ECO:0000256" key="4">
    <source>
        <dbReference type="RuleBase" id="RU000363"/>
    </source>
</evidence>
<dbReference type="GO" id="GO:0016491">
    <property type="term" value="F:oxidoreductase activity"/>
    <property type="evidence" value="ECO:0007669"/>
    <property type="project" value="UniProtKB-KW"/>
</dbReference>
<gene>
    <name evidence="5" type="ORF">BN980_GECA05s04894g</name>
    <name evidence="6" type="ORF">DV451_004740</name>
</gene>
<comment type="caution">
    <text evidence="5">The sequence shown here is derived from an EMBL/GenBank/DDBJ whole genome shotgun (WGS) entry which is preliminary data.</text>
</comment>
<evidence type="ECO:0000313" key="7">
    <source>
        <dbReference type="Proteomes" id="UP000242525"/>
    </source>
</evidence>
<evidence type="ECO:0000256" key="1">
    <source>
        <dbReference type="ARBA" id="ARBA00006484"/>
    </source>
</evidence>
<evidence type="ECO:0000256" key="3">
    <source>
        <dbReference type="ARBA" id="ARBA00023002"/>
    </source>
</evidence>
<dbReference type="OrthoDB" id="294295at2759"/>
<dbReference type="InterPro" id="IPR052178">
    <property type="entry name" value="Sec_Metab_Biosynth_SDR"/>
</dbReference>
<reference evidence="5 7" key="1">
    <citation type="submission" date="2014-03" db="EMBL/GenBank/DDBJ databases">
        <authorList>
            <person name="Casaregola S."/>
        </authorList>
    </citation>
    <scope>NUCLEOTIDE SEQUENCE [LARGE SCALE GENOMIC DNA]</scope>
    <source>
        <strain evidence="5 7">CLIB 918</strain>
    </source>
</reference>
<dbReference type="PROSITE" id="PS00061">
    <property type="entry name" value="ADH_SHORT"/>
    <property type="match status" value="1"/>
</dbReference>
<dbReference type="PANTHER" id="PTHR43618:SF12">
    <property type="entry name" value="OXIDOREDUCTASE, SHORT-CHAIN DEHYDROGENASE_REDUCTASE FAMILY (AFU_ORTHOLOGUE AFUA_1G14540)"/>
    <property type="match status" value="1"/>
</dbReference>
<dbReference type="Proteomes" id="UP000750522">
    <property type="component" value="Unassembled WGS sequence"/>
</dbReference>
<dbReference type="InterPro" id="IPR036291">
    <property type="entry name" value="NAD(P)-bd_dom_sf"/>
</dbReference>
<dbReference type="SMR" id="A0A0J9XA29"/>
<dbReference type="SUPFAM" id="SSF51735">
    <property type="entry name" value="NAD(P)-binding Rossmann-fold domains"/>
    <property type="match status" value="1"/>
</dbReference>
<dbReference type="AlphaFoldDB" id="A0A0J9XA29"/>
<proteinExistence type="inferred from homology"/>
<name>A0A0J9XA29_GEOCN</name>
<dbReference type="Proteomes" id="UP000242525">
    <property type="component" value="Unassembled WGS sequence"/>
</dbReference>
<dbReference type="EMBL" id="QQZK01000154">
    <property type="protein sequence ID" value="KAF5095216.1"/>
    <property type="molecule type" value="Genomic_DNA"/>
</dbReference>
<sequence length="276" mass="28745">MVHPKLEELYNLDGKVALITGGSRGLGLSMAEGFILAGAAKVYISSRKAEACDQAVAHLNKLAKDNGLSGQAFAIPADVSNKAGADVLLAGFNKLDKDGKLDILVANAGATWADDFDKFPDAAIQKVLDLNIRGVFLTIQAFYTALNKAYKENGAKNGPSRVLITGSVAGINHNTPRAYSYNASKAGVHALGKQLSVDLAPSISTNILAPGFFPSKMTNGLLSKVGDVFTEANPLKRLGEPDDIIGLSIFLTSKAGAYVNGAVIPVDGGSVNSSKL</sequence>
<evidence type="ECO:0000313" key="6">
    <source>
        <dbReference type="EMBL" id="KAF5095216.1"/>
    </source>
</evidence>
<dbReference type="PRINTS" id="PR00080">
    <property type="entry name" value="SDRFAMILY"/>
</dbReference>
<dbReference type="Gene3D" id="3.40.50.720">
    <property type="entry name" value="NAD(P)-binding Rossmann-like Domain"/>
    <property type="match status" value="1"/>
</dbReference>
<evidence type="ECO:0008006" key="8">
    <source>
        <dbReference type="Google" id="ProtNLM"/>
    </source>
</evidence>
<accession>A0A0J9XA29</accession>
<reference evidence="6" key="2">
    <citation type="journal article" date="2020" name="Front. Microbiol.">
        <title>Phenotypic and Genetic Characterization of the Cheese Ripening Yeast Geotrichum candidum.</title>
        <authorList>
            <person name="Perkins V."/>
            <person name="Vignola S."/>
            <person name="Lessard M.H."/>
            <person name="Plante P.L."/>
            <person name="Corbeil J."/>
            <person name="Dugat-Bony E."/>
            <person name="Frenette M."/>
            <person name="Labrie S."/>
        </authorList>
    </citation>
    <scope>NUCLEOTIDE SEQUENCE</scope>
    <source>
        <strain evidence="6">LMA-70</strain>
    </source>
</reference>
<keyword evidence="7" id="KW-1185">Reference proteome</keyword>
<keyword evidence="2" id="KW-0521">NADP</keyword>
<evidence type="ECO:0000256" key="2">
    <source>
        <dbReference type="ARBA" id="ARBA00022857"/>
    </source>
</evidence>
<dbReference type="PANTHER" id="PTHR43618">
    <property type="entry name" value="7-ALPHA-HYDROXYSTEROID DEHYDROGENASE"/>
    <property type="match status" value="1"/>
</dbReference>
<reference evidence="6" key="3">
    <citation type="submission" date="2020-01" db="EMBL/GenBank/DDBJ databases">
        <authorList>
            <person name="Perkins V."/>
            <person name="Lessard M.-H."/>
            <person name="Dugat-Bony E."/>
            <person name="Frenette M."/>
            <person name="Labrie S."/>
        </authorList>
    </citation>
    <scope>NUCLEOTIDE SEQUENCE</scope>
    <source>
        <strain evidence="6">LMA-70</strain>
    </source>
</reference>